<evidence type="ECO:0000256" key="4">
    <source>
        <dbReference type="ARBA" id="ARBA00022670"/>
    </source>
</evidence>
<dbReference type="NCBIfam" id="NF008745">
    <property type="entry name" value="PRK11778.1"/>
    <property type="match status" value="1"/>
</dbReference>
<dbReference type="Gene3D" id="6.20.330.10">
    <property type="match status" value="1"/>
</dbReference>
<protein>
    <submittedName>
        <fullName evidence="13">Protease SohB</fullName>
    </submittedName>
</protein>
<dbReference type="AlphaFoldDB" id="A0A2A4T9M0"/>
<feature type="domain" description="Peptidase S49 N-terminal proteobacteria" evidence="12">
    <location>
        <begin position="2"/>
        <end position="153"/>
    </location>
</feature>
<comment type="subcellular location">
    <subcellularLocation>
        <location evidence="1">Cell membrane</location>
    </subcellularLocation>
</comment>
<evidence type="ECO:0000256" key="7">
    <source>
        <dbReference type="ARBA" id="ARBA00022825"/>
    </source>
</evidence>
<sequence>MDFLSQYGLFLAKVATLVFAVLITFGGLLALLMRGKSSKKQSIQIRSINEKYTDFAHVIQEASLPKKEFHKILKQEKAEQKQKKKKQQQEADIPLKRIFILNFAGDIRASAVESLREEITAILMVATEKDEILLRLESGGGMVHSYGLAASQLLRIKEKKIPLTITVDKVAASGGYMMACVADRLLAAPFAIIGSIGVIAQIPNFNRLLRKNNIEFEQVTAGEYKRTLTMFGENTKADRKKLQEELEETHDLFKDFITQYRAELDLKKIATGEHWYGKQALDLKLIDAIKTSDAYLLDASRESDLYEVSYHEKKKLSEKFSLAAESMLDRFMGRLQGAQASSGLSNK</sequence>
<organism evidence="13 14">
    <name type="scientific">SAR324 cluster bacterium</name>
    <dbReference type="NCBI Taxonomy" id="2024889"/>
    <lineage>
        <taxon>Bacteria</taxon>
        <taxon>Deltaproteobacteria</taxon>
        <taxon>SAR324 cluster</taxon>
    </lineage>
</organism>
<comment type="caution">
    <text evidence="13">The sequence shown here is derived from an EMBL/GenBank/DDBJ whole genome shotgun (WGS) entry which is preliminary data.</text>
</comment>
<name>A0A2A4T9M0_9DELT</name>
<reference evidence="14" key="1">
    <citation type="submission" date="2017-08" db="EMBL/GenBank/DDBJ databases">
        <title>A dynamic microbial community with high functional redundancy inhabits the cold, oxic subseafloor aquifer.</title>
        <authorList>
            <person name="Tully B.J."/>
            <person name="Wheat C.G."/>
            <person name="Glazer B.T."/>
            <person name="Huber J.A."/>
        </authorList>
    </citation>
    <scope>NUCLEOTIDE SEQUENCE [LARGE SCALE GENOMIC DNA]</scope>
</reference>
<evidence type="ECO:0000256" key="2">
    <source>
        <dbReference type="ARBA" id="ARBA00008683"/>
    </source>
</evidence>
<keyword evidence="4 13" id="KW-0645">Protease</keyword>
<dbReference type="SUPFAM" id="SSF52096">
    <property type="entry name" value="ClpP/crotonase"/>
    <property type="match status" value="1"/>
</dbReference>
<evidence type="ECO:0000259" key="11">
    <source>
        <dbReference type="Pfam" id="PF01343"/>
    </source>
</evidence>
<dbReference type="InterPro" id="IPR002142">
    <property type="entry name" value="Peptidase_S49"/>
</dbReference>
<dbReference type="GO" id="GO:0005886">
    <property type="term" value="C:plasma membrane"/>
    <property type="evidence" value="ECO:0007669"/>
    <property type="project" value="UniProtKB-SubCell"/>
</dbReference>
<evidence type="ECO:0000256" key="5">
    <source>
        <dbReference type="ARBA" id="ARBA00022692"/>
    </source>
</evidence>
<comment type="similarity">
    <text evidence="2">Belongs to the peptidase S49 family.</text>
</comment>
<dbReference type="GO" id="GO:0004252">
    <property type="term" value="F:serine-type endopeptidase activity"/>
    <property type="evidence" value="ECO:0007669"/>
    <property type="project" value="InterPro"/>
</dbReference>
<keyword evidence="5 10" id="KW-0812">Transmembrane</keyword>
<evidence type="ECO:0000259" key="12">
    <source>
        <dbReference type="Pfam" id="PF08496"/>
    </source>
</evidence>
<dbReference type="Pfam" id="PF01343">
    <property type="entry name" value="Peptidase_S49"/>
    <property type="match status" value="1"/>
</dbReference>
<evidence type="ECO:0000256" key="3">
    <source>
        <dbReference type="ARBA" id="ARBA00022475"/>
    </source>
</evidence>
<keyword evidence="6" id="KW-0378">Hydrolase</keyword>
<keyword evidence="8 10" id="KW-1133">Transmembrane helix</keyword>
<dbReference type="PANTHER" id="PTHR42987:SF4">
    <property type="entry name" value="PROTEASE SOHB-RELATED"/>
    <property type="match status" value="1"/>
</dbReference>
<evidence type="ECO:0000256" key="10">
    <source>
        <dbReference type="SAM" id="Phobius"/>
    </source>
</evidence>
<feature type="transmembrane region" description="Helical" evidence="10">
    <location>
        <begin position="185"/>
        <end position="203"/>
    </location>
</feature>
<dbReference type="PANTHER" id="PTHR42987">
    <property type="entry name" value="PEPTIDASE S49"/>
    <property type="match status" value="1"/>
</dbReference>
<dbReference type="Proteomes" id="UP000218113">
    <property type="component" value="Unassembled WGS sequence"/>
</dbReference>
<dbReference type="InterPro" id="IPR029045">
    <property type="entry name" value="ClpP/crotonase-like_dom_sf"/>
</dbReference>
<evidence type="ECO:0000256" key="9">
    <source>
        <dbReference type="ARBA" id="ARBA00023136"/>
    </source>
</evidence>
<dbReference type="EMBL" id="NVSR01000008">
    <property type="protein sequence ID" value="PCI30041.1"/>
    <property type="molecule type" value="Genomic_DNA"/>
</dbReference>
<dbReference type="GO" id="GO:0006508">
    <property type="term" value="P:proteolysis"/>
    <property type="evidence" value="ECO:0007669"/>
    <property type="project" value="UniProtKB-KW"/>
</dbReference>
<keyword evidence="9 10" id="KW-0472">Membrane</keyword>
<evidence type="ECO:0000256" key="8">
    <source>
        <dbReference type="ARBA" id="ARBA00022989"/>
    </source>
</evidence>
<keyword evidence="7" id="KW-0720">Serine protease</keyword>
<evidence type="ECO:0000256" key="1">
    <source>
        <dbReference type="ARBA" id="ARBA00004236"/>
    </source>
</evidence>
<feature type="domain" description="Peptidase S49" evidence="11">
    <location>
        <begin position="157"/>
        <end position="302"/>
    </location>
</feature>
<dbReference type="InterPro" id="IPR013703">
    <property type="entry name" value="Peptidase_S49_N_proteobac"/>
</dbReference>
<evidence type="ECO:0000256" key="6">
    <source>
        <dbReference type="ARBA" id="ARBA00022801"/>
    </source>
</evidence>
<keyword evidence="3" id="KW-1003">Cell membrane</keyword>
<dbReference type="Gene3D" id="3.90.226.10">
    <property type="entry name" value="2-enoyl-CoA Hydratase, Chain A, domain 1"/>
    <property type="match status" value="1"/>
</dbReference>
<proteinExistence type="inferred from homology"/>
<dbReference type="Pfam" id="PF08496">
    <property type="entry name" value="Peptidase_S49_N"/>
    <property type="match status" value="1"/>
</dbReference>
<accession>A0A2A4T9M0</accession>
<dbReference type="InterPro" id="IPR047272">
    <property type="entry name" value="S49_SppA_C"/>
</dbReference>
<evidence type="ECO:0000313" key="14">
    <source>
        <dbReference type="Proteomes" id="UP000218113"/>
    </source>
</evidence>
<feature type="transmembrane region" description="Helical" evidence="10">
    <location>
        <begin position="6"/>
        <end position="32"/>
    </location>
</feature>
<gene>
    <name evidence="13" type="ORF">COB67_02750</name>
</gene>
<evidence type="ECO:0000313" key="13">
    <source>
        <dbReference type="EMBL" id="PCI30041.1"/>
    </source>
</evidence>
<dbReference type="CDD" id="cd07023">
    <property type="entry name" value="S49_Sppa_N_C"/>
    <property type="match status" value="1"/>
</dbReference>